<feature type="transmembrane region" description="Helical" evidence="11">
    <location>
        <begin position="199"/>
        <end position="224"/>
    </location>
</feature>
<evidence type="ECO:0000256" key="8">
    <source>
        <dbReference type="ARBA" id="ARBA00022840"/>
    </source>
</evidence>
<evidence type="ECO:0000256" key="4">
    <source>
        <dbReference type="ARBA" id="ARBA00022553"/>
    </source>
</evidence>
<dbReference type="Gene3D" id="1.10.287.130">
    <property type="match status" value="1"/>
</dbReference>
<dbReference type="InterPro" id="IPR036097">
    <property type="entry name" value="HisK_dim/P_sf"/>
</dbReference>
<keyword evidence="9" id="KW-0902">Two-component regulatory system</keyword>
<evidence type="ECO:0000313" key="14">
    <source>
        <dbReference type="Proteomes" id="UP000199087"/>
    </source>
</evidence>
<keyword evidence="4" id="KW-0597">Phosphoprotein</keyword>
<keyword evidence="8" id="KW-0067">ATP-binding</keyword>
<keyword evidence="6" id="KW-0547">Nucleotide-binding</keyword>
<dbReference type="PROSITE" id="PS50109">
    <property type="entry name" value="HIS_KIN"/>
    <property type="match status" value="1"/>
</dbReference>
<dbReference type="Pfam" id="PF02518">
    <property type="entry name" value="HATPase_c"/>
    <property type="match status" value="1"/>
</dbReference>
<dbReference type="SUPFAM" id="SSF55874">
    <property type="entry name" value="ATPase domain of HSP90 chaperone/DNA topoisomerase II/histidine kinase"/>
    <property type="match status" value="1"/>
</dbReference>
<evidence type="ECO:0000256" key="9">
    <source>
        <dbReference type="ARBA" id="ARBA00023012"/>
    </source>
</evidence>
<dbReference type="FunFam" id="1.10.287.130:FF:000001">
    <property type="entry name" value="Two-component sensor histidine kinase"/>
    <property type="match status" value="1"/>
</dbReference>
<dbReference type="GO" id="GO:0000155">
    <property type="term" value="F:phosphorelay sensor kinase activity"/>
    <property type="evidence" value="ECO:0007669"/>
    <property type="project" value="InterPro"/>
</dbReference>
<comment type="subcellular location">
    <subcellularLocation>
        <location evidence="2">Cell membrane</location>
        <topology evidence="2">Multi-pass membrane protein</topology>
    </subcellularLocation>
</comment>
<dbReference type="Proteomes" id="UP000199087">
    <property type="component" value="Unassembled WGS sequence"/>
</dbReference>
<dbReference type="InterPro" id="IPR005467">
    <property type="entry name" value="His_kinase_dom"/>
</dbReference>
<dbReference type="Pfam" id="PF00512">
    <property type="entry name" value="HisKA"/>
    <property type="match status" value="1"/>
</dbReference>
<dbReference type="SMART" id="SM00387">
    <property type="entry name" value="HATPase_c"/>
    <property type="match status" value="1"/>
</dbReference>
<name>A0A0U1NTE8_9BACI</name>
<keyword evidence="5" id="KW-0808">Transferase</keyword>
<organism evidence="13 14">
    <name type="scientific">Neobacillus massiliamazoniensis</name>
    <dbReference type="NCBI Taxonomy" id="1499688"/>
    <lineage>
        <taxon>Bacteria</taxon>
        <taxon>Bacillati</taxon>
        <taxon>Bacillota</taxon>
        <taxon>Bacilli</taxon>
        <taxon>Bacillales</taxon>
        <taxon>Bacillaceae</taxon>
        <taxon>Neobacillus</taxon>
    </lineage>
</organism>
<dbReference type="PRINTS" id="PR00344">
    <property type="entry name" value="BCTRLSENSOR"/>
</dbReference>
<protein>
    <recommendedName>
        <fullName evidence="3">histidine kinase</fullName>
        <ecNumber evidence="3">2.7.13.3</ecNumber>
    </recommendedName>
</protein>
<dbReference type="FunFam" id="3.30.565.10:FF:000006">
    <property type="entry name" value="Sensor histidine kinase WalK"/>
    <property type="match status" value="1"/>
</dbReference>
<keyword evidence="10 11" id="KW-0472">Membrane</keyword>
<evidence type="ECO:0000256" key="5">
    <source>
        <dbReference type="ARBA" id="ARBA00022679"/>
    </source>
</evidence>
<dbReference type="GO" id="GO:0005886">
    <property type="term" value="C:plasma membrane"/>
    <property type="evidence" value="ECO:0007669"/>
    <property type="project" value="UniProtKB-SubCell"/>
</dbReference>
<dbReference type="InterPro" id="IPR003594">
    <property type="entry name" value="HATPase_dom"/>
</dbReference>
<keyword evidence="7 13" id="KW-0418">Kinase</keyword>
<evidence type="ECO:0000256" key="7">
    <source>
        <dbReference type="ARBA" id="ARBA00022777"/>
    </source>
</evidence>
<keyword evidence="11" id="KW-0812">Transmembrane</keyword>
<dbReference type="InterPro" id="IPR004358">
    <property type="entry name" value="Sig_transdc_His_kin-like_C"/>
</dbReference>
<keyword evidence="14" id="KW-1185">Reference proteome</keyword>
<dbReference type="InterPro" id="IPR036890">
    <property type="entry name" value="HATPase_C_sf"/>
</dbReference>
<dbReference type="PANTHER" id="PTHR43711">
    <property type="entry name" value="TWO-COMPONENT HISTIDINE KINASE"/>
    <property type="match status" value="1"/>
</dbReference>
<dbReference type="Gene3D" id="3.30.565.10">
    <property type="entry name" value="Histidine kinase-like ATPase, C-terminal domain"/>
    <property type="match status" value="1"/>
</dbReference>
<evidence type="ECO:0000313" key="13">
    <source>
        <dbReference type="EMBL" id="CRK81339.1"/>
    </source>
</evidence>
<dbReference type="EC" id="2.7.13.3" evidence="3"/>
<evidence type="ECO:0000256" key="6">
    <source>
        <dbReference type="ARBA" id="ARBA00022741"/>
    </source>
</evidence>
<dbReference type="EMBL" id="CVRB01000001">
    <property type="protein sequence ID" value="CRK81339.1"/>
    <property type="molecule type" value="Genomic_DNA"/>
</dbReference>
<dbReference type="SMART" id="SM00388">
    <property type="entry name" value="HisKA"/>
    <property type="match status" value="1"/>
</dbReference>
<dbReference type="CDD" id="cd00075">
    <property type="entry name" value="HATPase"/>
    <property type="match status" value="1"/>
</dbReference>
<accession>A0A0U1NTE8</accession>
<gene>
    <name evidence="13" type="ORF">BN000_01240</name>
</gene>
<dbReference type="PANTHER" id="PTHR43711:SF1">
    <property type="entry name" value="HISTIDINE KINASE 1"/>
    <property type="match status" value="1"/>
</dbReference>
<comment type="catalytic activity">
    <reaction evidence="1">
        <text>ATP + protein L-histidine = ADP + protein N-phospho-L-histidine.</text>
        <dbReference type="EC" id="2.7.13.3"/>
    </reaction>
</comment>
<evidence type="ECO:0000256" key="3">
    <source>
        <dbReference type="ARBA" id="ARBA00012438"/>
    </source>
</evidence>
<feature type="domain" description="Histidine kinase" evidence="12">
    <location>
        <begin position="246"/>
        <end position="465"/>
    </location>
</feature>
<feature type="transmembrane region" description="Helical" evidence="11">
    <location>
        <begin position="31"/>
        <end position="55"/>
    </location>
</feature>
<proteinExistence type="predicted"/>
<dbReference type="InterPro" id="IPR003661">
    <property type="entry name" value="HisK_dim/P_dom"/>
</dbReference>
<dbReference type="CDD" id="cd00082">
    <property type="entry name" value="HisKA"/>
    <property type="match status" value="1"/>
</dbReference>
<evidence type="ECO:0000256" key="1">
    <source>
        <dbReference type="ARBA" id="ARBA00000085"/>
    </source>
</evidence>
<reference evidence="14" key="1">
    <citation type="submission" date="2015-05" db="EMBL/GenBank/DDBJ databases">
        <authorList>
            <person name="Urmite Genomes"/>
        </authorList>
    </citation>
    <scope>NUCLEOTIDE SEQUENCE [LARGE SCALE GENOMIC DNA]</scope>
    <source>
        <strain evidence="14">LF1</strain>
    </source>
</reference>
<evidence type="ECO:0000256" key="11">
    <source>
        <dbReference type="SAM" id="Phobius"/>
    </source>
</evidence>
<dbReference type="SUPFAM" id="SSF47384">
    <property type="entry name" value="Homodimeric domain of signal transducing histidine kinase"/>
    <property type="match status" value="1"/>
</dbReference>
<dbReference type="RefSeq" id="WP_245640332.1">
    <property type="nucleotide sequence ID" value="NZ_CVRB01000001.1"/>
</dbReference>
<dbReference type="GO" id="GO:0005524">
    <property type="term" value="F:ATP binding"/>
    <property type="evidence" value="ECO:0007669"/>
    <property type="project" value="UniProtKB-KW"/>
</dbReference>
<dbReference type="InterPro" id="IPR050736">
    <property type="entry name" value="Sensor_HK_Regulatory"/>
</dbReference>
<keyword evidence="11" id="KW-1133">Transmembrane helix</keyword>
<evidence type="ECO:0000256" key="2">
    <source>
        <dbReference type="ARBA" id="ARBA00004651"/>
    </source>
</evidence>
<evidence type="ECO:0000256" key="10">
    <source>
        <dbReference type="ARBA" id="ARBA00023136"/>
    </source>
</evidence>
<dbReference type="STRING" id="1499688.BN000_01240"/>
<sequence length="476" mass="53622">MNTNLRSFFRALTNRSEKDVFKSTQGRLTRIYSGLLMLFLILFIVIVYFVLYVVILRNQEHELDSLVTQEAGFIENYLLKNEQSDLKGIQNQEVVFAGANQYFYYVVSPTGDIIMGNEANPHLRRKLVDLVKGIPLKDHEIRKVTLHGKSDGRGDNGEFHPRDEAQDLHLMITSHSIYVKGQYIGQLYIGKDISFAYQLFHWLLMIFVAFLVIFFGVASFMSVVMSKRAMVPITNAFTRQREFVADASHELRTPLSVIMSSIDAMEMTIEPVPEENFVRKMLLNMRQEVKRMTNLVGDLLTLARSDSNTIETKMETFDFRPLAGKALESVSPLAASKQIALEMHAPDTLTATGDPQRLSQLLYILLDNAIKYTANGGEVCLTLSKGESQLCLQVQDTGIGIKPEDQGHIFERFYRADKSRSRQMGGHGLGLSIAKWIVETHGGTIQLTSEIGKGSTFTIRIPIQSTWVSGTGSYVN</sequence>
<evidence type="ECO:0000259" key="12">
    <source>
        <dbReference type="PROSITE" id="PS50109"/>
    </source>
</evidence>
<dbReference type="AlphaFoldDB" id="A0A0U1NTE8"/>